<dbReference type="InterPro" id="IPR039428">
    <property type="entry name" value="NUOK/Mnh_C1-like"/>
</dbReference>
<dbReference type="Gene3D" id="1.10.287.3510">
    <property type="match status" value="1"/>
</dbReference>
<evidence type="ECO:0000256" key="4">
    <source>
        <dbReference type="ARBA" id="ARBA00022692"/>
    </source>
</evidence>
<feature type="region of interest" description="Disordered" evidence="7">
    <location>
        <begin position="108"/>
        <end position="156"/>
    </location>
</feature>
<accession>A0A6I3ID29</accession>
<evidence type="ECO:0000256" key="8">
    <source>
        <dbReference type="SAM" id="Phobius"/>
    </source>
</evidence>
<name>A0A6I3ID29_9MICO</name>
<feature type="transmembrane region" description="Helical" evidence="8">
    <location>
        <begin position="31"/>
        <end position="51"/>
    </location>
</feature>
<comment type="similarity">
    <text evidence="2">Belongs to the CPA3 antiporters (TC 2.A.63) subunit C family.</text>
</comment>
<keyword evidence="4 8" id="KW-0812">Transmembrane</keyword>
<keyword evidence="6 8" id="KW-0472">Membrane</keyword>
<feature type="transmembrane region" description="Helical" evidence="8">
    <location>
        <begin position="80"/>
        <end position="100"/>
    </location>
</feature>
<evidence type="ECO:0000313" key="9">
    <source>
        <dbReference type="EMBL" id="MTB70563.1"/>
    </source>
</evidence>
<reference evidence="9 10" key="1">
    <citation type="submission" date="2019-11" db="EMBL/GenBank/DDBJ databases">
        <title>Whole genome sequencing identifies a novel species of the genus Arsenicicoccus isolated from human blood.</title>
        <authorList>
            <person name="Jeong J.H."/>
            <person name="Kweon O.J."/>
            <person name="Kim H.R."/>
            <person name="Kim T.-H."/>
            <person name="Ha S.-M."/>
            <person name="Lee M.-K."/>
        </authorList>
    </citation>
    <scope>NUCLEOTIDE SEQUENCE [LARGE SCALE GENOMIC DNA]</scope>
    <source>
        <strain evidence="9 10">MKL-02</strain>
    </source>
</reference>
<dbReference type="PANTHER" id="PTHR34583:SF2">
    <property type="entry name" value="ANTIPORTER SUBUNIT MNHC2-RELATED"/>
    <property type="match status" value="1"/>
</dbReference>
<keyword evidence="10" id="KW-1185">Reference proteome</keyword>
<dbReference type="InterPro" id="IPR050601">
    <property type="entry name" value="CPA3_antiporter_subunitC"/>
</dbReference>
<gene>
    <name evidence="9" type="ORF">GGG17_00935</name>
</gene>
<feature type="transmembrane region" description="Helical" evidence="8">
    <location>
        <begin position="6"/>
        <end position="24"/>
    </location>
</feature>
<evidence type="ECO:0000256" key="3">
    <source>
        <dbReference type="ARBA" id="ARBA00022475"/>
    </source>
</evidence>
<dbReference type="Pfam" id="PF00420">
    <property type="entry name" value="Oxidored_q2"/>
    <property type="match status" value="1"/>
</dbReference>
<sequence length="156" mass="16107">MTVNLTLVVLAGILFGSGVVLLMARSLVRALLGVLLMSNGVNVVFLVASGAPGRAPIVGKASADGVTVGADGISDPLPQAMVLTAIVITLAVTAYCLALAHRSWQLSSSDNVEDDPEDTRIGQLADSDRVPDTDYADTTDPHALADAATDDRGDHR</sequence>
<dbReference type="AlphaFoldDB" id="A0A6I3ID29"/>
<evidence type="ECO:0000256" key="5">
    <source>
        <dbReference type="ARBA" id="ARBA00022989"/>
    </source>
</evidence>
<dbReference type="Proteomes" id="UP000431092">
    <property type="component" value="Unassembled WGS sequence"/>
</dbReference>
<evidence type="ECO:0000256" key="6">
    <source>
        <dbReference type="ARBA" id="ARBA00023136"/>
    </source>
</evidence>
<dbReference type="EMBL" id="WLVL01000003">
    <property type="protein sequence ID" value="MTB70563.1"/>
    <property type="molecule type" value="Genomic_DNA"/>
</dbReference>
<dbReference type="RefSeq" id="WP_154591931.1">
    <property type="nucleotide sequence ID" value="NZ_WLVL01000003.1"/>
</dbReference>
<comment type="subcellular location">
    <subcellularLocation>
        <location evidence="1">Cell membrane</location>
        <topology evidence="1">Multi-pass membrane protein</topology>
    </subcellularLocation>
</comment>
<keyword evidence="5 8" id="KW-1133">Transmembrane helix</keyword>
<evidence type="ECO:0000256" key="1">
    <source>
        <dbReference type="ARBA" id="ARBA00004651"/>
    </source>
</evidence>
<protein>
    <submittedName>
        <fullName evidence="9">Na(+)/H(+) antiporter subunit C</fullName>
    </submittedName>
</protein>
<dbReference type="NCBIfam" id="NF005929">
    <property type="entry name" value="PRK07946.1"/>
    <property type="match status" value="1"/>
</dbReference>
<comment type="caution">
    <text evidence="9">The sequence shown here is derived from an EMBL/GenBank/DDBJ whole genome shotgun (WGS) entry which is preliminary data.</text>
</comment>
<organism evidence="9 10">
    <name type="scientific">Arsenicicoccus cauae</name>
    <dbReference type="NCBI Taxonomy" id="2663847"/>
    <lineage>
        <taxon>Bacteria</taxon>
        <taxon>Bacillati</taxon>
        <taxon>Actinomycetota</taxon>
        <taxon>Actinomycetes</taxon>
        <taxon>Micrococcales</taxon>
        <taxon>Intrasporangiaceae</taxon>
        <taxon>Arsenicicoccus</taxon>
    </lineage>
</organism>
<keyword evidence="3" id="KW-1003">Cell membrane</keyword>
<dbReference type="GO" id="GO:0005886">
    <property type="term" value="C:plasma membrane"/>
    <property type="evidence" value="ECO:0007669"/>
    <property type="project" value="UniProtKB-SubCell"/>
</dbReference>
<proteinExistence type="inferred from homology"/>
<evidence type="ECO:0000256" key="7">
    <source>
        <dbReference type="SAM" id="MobiDB-lite"/>
    </source>
</evidence>
<evidence type="ECO:0000313" key="10">
    <source>
        <dbReference type="Proteomes" id="UP000431092"/>
    </source>
</evidence>
<dbReference type="PANTHER" id="PTHR34583">
    <property type="entry name" value="ANTIPORTER SUBUNIT MNHC2-RELATED"/>
    <property type="match status" value="1"/>
</dbReference>
<evidence type="ECO:0000256" key="2">
    <source>
        <dbReference type="ARBA" id="ARBA00010388"/>
    </source>
</evidence>